<feature type="transmembrane region" description="Helical" evidence="1">
    <location>
        <begin position="7"/>
        <end position="25"/>
    </location>
</feature>
<feature type="non-terminal residue" evidence="3">
    <location>
        <position position="458"/>
    </location>
</feature>
<feature type="transmembrane region" description="Helical" evidence="1">
    <location>
        <begin position="31"/>
        <end position="50"/>
    </location>
</feature>
<dbReference type="EMBL" id="JABUPJ010000071">
    <property type="protein sequence ID" value="NYQ41868.1"/>
    <property type="molecule type" value="Genomic_DNA"/>
</dbReference>
<protein>
    <submittedName>
        <fullName evidence="3">Uncharacterized protein</fullName>
    </submittedName>
</protein>
<accession>A0A853EAD4</accession>
<feature type="transmembrane region" description="Helical" evidence="1">
    <location>
        <begin position="134"/>
        <end position="159"/>
    </location>
</feature>
<name>A0A853EAD4_ECOLX</name>
<keyword evidence="1" id="KW-1133">Transmembrane helix</keyword>
<comment type="caution">
    <text evidence="3">The sequence shown here is derived from an EMBL/GenBank/DDBJ whole genome shotgun (WGS) entry which is preliminary data.</text>
</comment>
<sequence length="458" mass="51495">MLQIVGALLLLIAGFAILRLLFRALTSTASALAGFVLLCLFGPALLAGYITERITRLFHIRWLAGVFLTIAGMIISFMWGLDGKHIALEAHTFDSVKFILTTALAAGLLALPVQIRSIQQNGLTPEDISKEINGYYCCFYTAFFLMACSAYASLIALQFDISPSLMWWGGLLYWLAALVTLLWAASQIQALKRLTSAIRQTLEEQPVLNSKSWLSSLQNDYSLPETLTERIWLTLISQRISRGELREFELADGNWLLDNAWYERNMAGFNEKLRESLSFTPDELKTLFRNRLNLSPEANDDFLDRCLDGGDWYPFSEGRRFVSFHHVDELRICASCGLTEVHHAPENHKPDPEWYCSSLCRETETLCQDIYERSYTGFISDATANGLILMKLPETWSTNEKMFASGGQGHGFAAERGNHIVDRVRLKNARILGDNNARNGADRLVSGTEIQTKYCSTA</sequence>
<feature type="transmembrane region" description="Helical" evidence="1">
    <location>
        <begin position="165"/>
        <end position="185"/>
    </location>
</feature>
<proteinExistence type="predicted"/>
<feature type="transmembrane region" description="Helical" evidence="1">
    <location>
        <begin position="96"/>
        <end position="113"/>
    </location>
</feature>
<reference evidence="3 4" key="1">
    <citation type="journal article" date="2020" name="J. Appl. Microbiol.">
        <title>Genetic characterization of Shigatoxigenic and enteropathogenic Escherichia coli O80:H2 from diarrheic and septicemic calves and relatedness to human Shigatoxigenic E. coli O80:H2.</title>
        <authorList>
            <person name="Habets A."/>
            <person name="Crombe F."/>
            <person name="Nakamura K."/>
            <person name="Guerin V."/>
            <person name="De Rauw K."/>
            <person name="Pierard D."/>
            <person name="Saulmont M."/>
            <person name="Hayashi T."/>
            <person name="Mainil J.G."/>
            <person name="Thiry D."/>
        </authorList>
    </citation>
    <scope>NUCLEOTIDE SEQUENCE [LARGE SCALE GENOMIC DNA]</scope>
    <source>
        <strain evidence="3">EH3306</strain>
        <strain evidence="2 4">EH3307</strain>
    </source>
</reference>
<evidence type="ECO:0000256" key="1">
    <source>
        <dbReference type="SAM" id="Phobius"/>
    </source>
</evidence>
<evidence type="ECO:0000313" key="4">
    <source>
        <dbReference type="Proteomes" id="UP000517067"/>
    </source>
</evidence>
<feature type="transmembrane region" description="Helical" evidence="1">
    <location>
        <begin position="62"/>
        <end position="81"/>
    </location>
</feature>
<evidence type="ECO:0000313" key="2">
    <source>
        <dbReference type="EMBL" id="NYP88267.1"/>
    </source>
</evidence>
<dbReference type="Proteomes" id="UP000540485">
    <property type="component" value="Unassembled WGS sequence"/>
</dbReference>
<evidence type="ECO:0000313" key="3">
    <source>
        <dbReference type="EMBL" id="NYQ41868.1"/>
    </source>
</evidence>
<keyword evidence="1" id="KW-0812">Transmembrane</keyword>
<dbReference type="AlphaFoldDB" id="A0A853EAD4"/>
<keyword evidence="1" id="KW-0472">Membrane</keyword>
<organism evidence="3">
    <name type="scientific">Escherichia coli</name>
    <dbReference type="NCBI Taxonomy" id="562"/>
    <lineage>
        <taxon>Bacteria</taxon>
        <taxon>Pseudomonadati</taxon>
        <taxon>Pseudomonadota</taxon>
        <taxon>Gammaproteobacteria</taxon>
        <taxon>Enterobacterales</taxon>
        <taxon>Enterobacteriaceae</taxon>
        <taxon>Escherichia</taxon>
    </lineage>
</organism>
<gene>
    <name evidence="3" type="ORF">G4A38_25690</name>
    <name evidence="2" type="ORF">G4A47_24485</name>
</gene>
<dbReference type="Proteomes" id="UP000517067">
    <property type="component" value="Unassembled WGS sequence"/>
</dbReference>
<dbReference type="EMBL" id="JABUPU010000061">
    <property type="protein sequence ID" value="NYP88267.1"/>
    <property type="molecule type" value="Genomic_DNA"/>
</dbReference>